<protein>
    <recommendedName>
        <fullName evidence="5">Retrotransposon gag domain-containing protein</fullName>
    </recommendedName>
</protein>
<name>A0AAV0W548_9HEMI</name>
<gene>
    <name evidence="3" type="ORF">MEUPH1_LOCUS7374</name>
</gene>
<organism evidence="3 4">
    <name type="scientific">Macrosiphum euphorbiae</name>
    <name type="common">potato aphid</name>
    <dbReference type="NCBI Taxonomy" id="13131"/>
    <lineage>
        <taxon>Eukaryota</taxon>
        <taxon>Metazoa</taxon>
        <taxon>Ecdysozoa</taxon>
        <taxon>Arthropoda</taxon>
        <taxon>Hexapoda</taxon>
        <taxon>Insecta</taxon>
        <taxon>Pterygota</taxon>
        <taxon>Neoptera</taxon>
        <taxon>Paraneoptera</taxon>
        <taxon>Hemiptera</taxon>
        <taxon>Sternorrhyncha</taxon>
        <taxon>Aphidomorpha</taxon>
        <taxon>Aphidoidea</taxon>
        <taxon>Aphididae</taxon>
        <taxon>Macrosiphini</taxon>
        <taxon>Macrosiphum</taxon>
    </lineage>
</organism>
<proteinExistence type="predicted"/>
<feature type="region of interest" description="Disordered" evidence="2">
    <location>
        <begin position="238"/>
        <end position="331"/>
    </location>
</feature>
<feature type="compositionally biased region" description="Polar residues" evidence="2">
    <location>
        <begin position="247"/>
        <end position="270"/>
    </location>
</feature>
<evidence type="ECO:0000313" key="4">
    <source>
        <dbReference type="Proteomes" id="UP001160148"/>
    </source>
</evidence>
<comment type="caution">
    <text evidence="3">The sequence shown here is derived from an EMBL/GenBank/DDBJ whole genome shotgun (WGS) entry which is preliminary data.</text>
</comment>
<keyword evidence="4" id="KW-1185">Reference proteome</keyword>
<dbReference type="Proteomes" id="UP001160148">
    <property type="component" value="Unassembled WGS sequence"/>
</dbReference>
<dbReference type="EMBL" id="CARXXK010000001">
    <property type="protein sequence ID" value="CAI6350978.1"/>
    <property type="molecule type" value="Genomic_DNA"/>
</dbReference>
<evidence type="ECO:0000256" key="1">
    <source>
        <dbReference type="SAM" id="Coils"/>
    </source>
</evidence>
<feature type="compositionally biased region" description="Basic and acidic residues" evidence="2">
    <location>
        <begin position="305"/>
        <end position="319"/>
    </location>
</feature>
<evidence type="ECO:0000313" key="3">
    <source>
        <dbReference type="EMBL" id="CAI6350978.1"/>
    </source>
</evidence>
<sequence>MESTEEKITRLETTIRTMTDDIATMKENFNTRIEALHQLINDYDTKTVVNVEKLNKDLSNIANKQTLMDTTVTTRSNTVELPMPTFAGNEQTDHPKRFLRNLNTYLIHKKIAEDDKMIVIENCLKGKAAKWFTMVKDATCNIENFKDLFLKNFFSENKQWSIFIKCTEAGKATTKGNYQEHFHKWMDELKYLDSPKIAEEQAINLVIKHFPIAIQAYIQNTEKTFLKIWEKLGEIDEKDQQVDPNPKQKTTYTYHQSRNTNQTPHTQSYGRQHFQNDRKNAEKTVNQITIVQDQAKNSEEETDDEMPKNWTRETGKDHPPSLNPTDPEYTE</sequence>
<feature type="coiled-coil region" evidence="1">
    <location>
        <begin position="1"/>
        <end position="28"/>
    </location>
</feature>
<feature type="compositionally biased region" description="Polar residues" evidence="2">
    <location>
        <begin position="283"/>
        <end position="295"/>
    </location>
</feature>
<accession>A0AAV0W548</accession>
<evidence type="ECO:0008006" key="5">
    <source>
        <dbReference type="Google" id="ProtNLM"/>
    </source>
</evidence>
<keyword evidence="1" id="KW-0175">Coiled coil</keyword>
<reference evidence="3 4" key="1">
    <citation type="submission" date="2023-01" db="EMBL/GenBank/DDBJ databases">
        <authorList>
            <person name="Whitehead M."/>
        </authorList>
    </citation>
    <scope>NUCLEOTIDE SEQUENCE [LARGE SCALE GENOMIC DNA]</scope>
</reference>
<evidence type="ECO:0000256" key="2">
    <source>
        <dbReference type="SAM" id="MobiDB-lite"/>
    </source>
</evidence>
<dbReference type="AlphaFoldDB" id="A0AAV0W548"/>